<organism evidence="5 6">
    <name type="scientific">Rothia koreensis</name>
    <dbReference type="NCBI Taxonomy" id="592378"/>
    <lineage>
        <taxon>Bacteria</taxon>
        <taxon>Bacillati</taxon>
        <taxon>Actinomycetota</taxon>
        <taxon>Actinomycetes</taxon>
        <taxon>Micrococcales</taxon>
        <taxon>Micrococcaceae</taxon>
        <taxon>Rothia</taxon>
    </lineage>
</organism>
<dbReference type="InterPro" id="IPR020557">
    <property type="entry name" value="Fumarate_lyase_CS"/>
</dbReference>
<protein>
    <recommendedName>
        <fullName evidence="4">Fumarate lyase N-terminal domain-containing protein</fullName>
    </recommendedName>
</protein>
<comment type="caution">
    <text evidence="5">The sequence shown here is derived from an EMBL/GenBank/DDBJ whole genome shotgun (WGS) entry which is preliminary data.</text>
</comment>
<gene>
    <name evidence="5" type="ORF">GMA10_00750</name>
</gene>
<evidence type="ECO:0000256" key="1">
    <source>
        <dbReference type="ARBA" id="ARBA00023239"/>
    </source>
</evidence>
<evidence type="ECO:0000259" key="4">
    <source>
        <dbReference type="Pfam" id="PF00206"/>
    </source>
</evidence>
<reference evidence="5 6" key="1">
    <citation type="submission" date="2019-12" db="EMBL/GenBank/DDBJ databases">
        <authorList>
            <person name="Li J."/>
            <person name="Shi Y."/>
            <person name="Xu G."/>
            <person name="Xiao D."/>
            <person name="Ran X."/>
        </authorList>
    </citation>
    <scope>NUCLEOTIDE SEQUENCE [LARGE SCALE GENOMIC DNA]</scope>
    <source>
        <strain evidence="5 6">JCM 15915</strain>
    </source>
</reference>
<dbReference type="OrthoDB" id="9768878at2"/>
<feature type="region of interest" description="Disordered" evidence="3">
    <location>
        <begin position="378"/>
        <end position="411"/>
    </location>
</feature>
<dbReference type="PANTHER" id="PTHR43172:SF2">
    <property type="entry name" value="ADENYLOSUCCINATE LYASE C-TERMINAL DOMAIN-CONTAINING PROTEIN"/>
    <property type="match status" value="1"/>
</dbReference>
<evidence type="ECO:0000313" key="5">
    <source>
        <dbReference type="EMBL" id="MUN53768.1"/>
    </source>
</evidence>
<dbReference type="RefSeq" id="WP_129313884.1">
    <property type="nucleotide sequence ID" value="NZ_NOIQ01000001.1"/>
</dbReference>
<keyword evidence="1" id="KW-0456">Lyase</keyword>
<accession>A0A7K1LF70</accession>
<evidence type="ECO:0000313" key="6">
    <source>
        <dbReference type="Proteomes" id="UP000462152"/>
    </source>
</evidence>
<dbReference type="Gene3D" id="1.20.200.10">
    <property type="entry name" value="Fumarase/aspartase (Central domain)"/>
    <property type="match status" value="1"/>
</dbReference>
<dbReference type="Proteomes" id="UP000462152">
    <property type="component" value="Unassembled WGS sequence"/>
</dbReference>
<feature type="domain" description="Fumarate lyase N-terminal" evidence="4">
    <location>
        <begin position="95"/>
        <end position="311"/>
    </location>
</feature>
<comment type="similarity">
    <text evidence="2">Belongs to the class-II fumarase/aspartase family.</text>
</comment>
<name>A0A7K1LF70_9MICC</name>
<dbReference type="PANTHER" id="PTHR43172">
    <property type="entry name" value="ADENYLOSUCCINATE LYASE"/>
    <property type="match status" value="1"/>
</dbReference>
<dbReference type="AlphaFoldDB" id="A0A7K1LF70"/>
<feature type="compositionally biased region" description="Basic residues" evidence="3">
    <location>
        <begin position="400"/>
        <end position="411"/>
    </location>
</feature>
<dbReference type="InterPro" id="IPR022761">
    <property type="entry name" value="Fumarate_lyase_N"/>
</dbReference>
<sequence>MVFTDLLVPGGQRAEPVIGDAAVARALVRAESAWVLAQADLGCADAPTAVRVASVLDTVGDEILVEIASEAEGGGNPVIGLVRRLKAEVSDPDGGQDAARELVHRGLTSQDVMDTALMLLVRDSLGAVHEALGSAADELEGLASSHAETPMAARTLGQRALPTTFGARAGRWLDAVAAAHAATDPDRLWLPVSGGGAAGTNAAVLDLAGSSNDDGLSMPVPDRLGLMWAQRLGLNAPASEQVWHTRRRPLIDAVEPLARAATACGKIAGDVVISSRNEIAELAEPAAKGRGGSSSMPHKRNPSMSILVRRSAVACARAIGELLESEALAVEERSDLAWHLEWEPIRTAARHSIIASTMTAEMLAGLEVDAQAMRSHLGQDPVETAGSPGTGNSADQARAAARRWKNAKEKK</sequence>
<dbReference type="Pfam" id="PF00206">
    <property type="entry name" value="Lyase_1"/>
    <property type="match status" value="1"/>
</dbReference>
<dbReference type="EMBL" id="WOGT01000001">
    <property type="protein sequence ID" value="MUN53768.1"/>
    <property type="molecule type" value="Genomic_DNA"/>
</dbReference>
<keyword evidence="6" id="KW-1185">Reference proteome</keyword>
<evidence type="ECO:0000256" key="2">
    <source>
        <dbReference type="ARBA" id="ARBA00034772"/>
    </source>
</evidence>
<dbReference type="PRINTS" id="PR00149">
    <property type="entry name" value="FUMRATELYASE"/>
</dbReference>
<dbReference type="InterPro" id="IPR008948">
    <property type="entry name" value="L-Aspartase-like"/>
</dbReference>
<dbReference type="PROSITE" id="PS00163">
    <property type="entry name" value="FUMARATE_LYASES"/>
    <property type="match status" value="1"/>
</dbReference>
<proteinExistence type="inferred from homology"/>
<evidence type="ECO:0000256" key="3">
    <source>
        <dbReference type="SAM" id="MobiDB-lite"/>
    </source>
</evidence>
<dbReference type="PRINTS" id="PR00145">
    <property type="entry name" value="ARGSUCLYASE"/>
</dbReference>
<dbReference type="GO" id="GO:0016829">
    <property type="term" value="F:lyase activity"/>
    <property type="evidence" value="ECO:0007669"/>
    <property type="project" value="UniProtKB-KW"/>
</dbReference>
<dbReference type="SUPFAM" id="SSF48557">
    <property type="entry name" value="L-aspartase-like"/>
    <property type="match status" value="1"/>
</dbReference>
<dbReference type="InterPro" id="IPR000362">
    <property type="entry name" value="Fumarate_lyase_fam"/>
</dbReference>